<proteinExistence type="predicted"/>
<accession>A0A0G3H3Y2</accession>
<dbReference type="Proteomes" id="UP000035199">
    <property type="component" value="Chromosome"/>
</dbReference>
<dbReference type="OrthoDB" id="7065495at2"/>
<dbReference type="AlphaFoldDB" id="A0A0G3H3Y2"/>
<dbReference type="EMBL" id="CP011542">
    <property type="protein sequence ID" value="AKK05807.1"/>
    <property type="molecule type" value="Genomic_DNA"/>
</dbReference>
<dbReference type="RefSeq" id="WP_047261946.1">
    <property type="nucleotide sequence ID" value="NZ_CP011542.1"/>
</dbReference>
<gene>
    <name evidence="1" type="ORF">CMUST_07390</name>
</gene>
<evidence type="ECO:0000313" key="1">
    <source>
        <dbReference type="EMBL" id="AKK05807.1"/>
    </source>
</evidence>
<keyword evidence="2" id="KW-1185">Reference proteome</keyword>
<name>A0A0G3H3Y2_9CORY</name>
<dbReference type="KEGG" id="cmv:CMUST_07390"/>
<reference evidence="2" key="2">
    <citation type="submission" date="2015-05" db="EMBL/GenBank/DDBJ databases">
        <title>Complete genome sequence of Corynebacterium mustelae DSM 45274, isolated from various tissues of a male ferret with lethal sepsis.</title>
        <authorList>
            <person name="Ruckert C."/>
            <person name="Albersmeier A."/>
            <person name="Winkler A."/>
            <person name="Tauch A."/>
        </authorList>
    </citation>
    <scope>NUCLEOTIDE SEQUENCE [LARGE SCALE GENOMIC DNA]</scope>
    <source>
        <strain evidence="2">DSM 45274</strain>
    </source>
</reference>
<evidence type="ECO:0000313" key="2">
    <source>
        <dbReference type="Proteomes" id="UP000035199"/>
    </source>
</evidence>
<sequence>MSTPSPIQQAVEILHELGWLASQSAPKELTVSELEVGTPAQQETVVVALSNPRWPQELSHYLGIPEREVYARAETTLLQFFAIRAGAPARDVDQWPTVSDEETLAELVAERGEQYVRDFFNLVNYERTVDELEHPTRYAIASVLLVHSGATIPDNPTYLNNWALTVLPLLSPDAAHDFPVAAHPAIAKENALSRFPEHIACGVKYPFLVWGAWGKLLVEAEKRTMVDRGVALDVVVRALDVAQKRAQVKQCISLLVDDLAITDGELVGRTDVLVPLLARGDSLCVTSFAPRLIAAVPSGGLAEVALAASYVTTMTGQRKVFQALARRGELPPELRSRVEECAFSRDTQLAGYARKLLGDGTPRPDTTECFSWFPTPPLWEVPACELGDVTVDSVAEAFRVAEADEDCADISRERFLALLVRLAADDLEAARRAVAGGKSTRVGRWSKNRLESWGRHSRTESLPVVRELAVLPQLGRIPCLLSQPSRVDFSITFPDLIARLALYAAQGAAVLEPDLVLALTRLDPTTIPPKPQVECSCLILLDTGAKHGTTAGQVVEAYCLDPFVEPDFTQPASLAGFPVRLHTHTPIPYGVFPHWSTDIFLPQSGSVPSHSVAQQLACSAVPLGPRTSMAVLVSSPEVARVAWSRGLLRPDVPDPAACPRPRGLTQSLSELAREGLLALVWPLFDAVIGVCLNAKSSSRDLVDIVQAMSTFAPSVIHAVQEKSAPESALELPYLRQLAALPGKSAAKQHAEAIVASLPEVHHEPEVQDTVRYQDFSHLWDSDSFSTPACGDGVEVAVTPGGDCVLTLGEKQFLAEHTRVFFTNSSYFMWKVRDNLSHAAWLAWRDGAMVVLEKPQYVRPEPDAIAPTSIVACLVVGLGMKNTVKDASRVFGKMFGGNHLSTDSIDEAMAAIVGFSHYWNPTVLLRLVRTNPEHMVLLWPILSHLLTYAAQASHQPKWVNGVLDVIREQSEILHWALGHHRIPADRFSALAKLGQESSTATVCRKAKELSQLLNLEENDPV</sequence>
<reference evidence="1 2" key="1">
    <citation type="journal article" date="2015" name="Genome Announc.">
        <title>Complete Genome Sequence of the Type Strain Corynebacterium mustelae DSM 45274, Isolated from Various Tissues of a Male Ferret with Lethal Sepsis.</title>
        <authorList>
            <person name="Ruckert C."/>
            <person name="Eimer J."/>
            <person name="Winkler A."/>
            <person name="Tauch A."/>
        </authorList>
    </citation>
    <scope>NUCLEOTIDE SEQUENCE [LARGE SCALE GENOMIC DNA]</scope>
    <source>
        <strain evidence="1 2">DSM 45274</strain>
    </source>
</reference>
<dbReference type="PATRIC" id="fig|571915.4.peg.1579"/>
<dbReference type="STRING" id="571915.CMUST_07390"/>
<organism evidence="1 2">
    <name type="scientific">Corynebacterium mustelae</name>
    <dbReference type="NCBI Taxonomy" id="571915"/>
    <lineage>
        <taxon>Bacteria</taxon>
        <taxon>Bacillati</taxon>
        <taxon>Actinomycetota</taxon>
        <taxon>Actinomycetes</taxon>
        <taxon>Mycobacteriales</taxon>
        <taxon>Corynebacteriaceae</taxon>
        <taxon>Corynebacterium</taxon>
    </lineage>
</organism>
<protein>
    <submittedName>
        <fullName evidence="1">Uncharacterized protein</fullName>
    </submittedName>
</protein>